<dbReference type="AlphaFoldDB" id="A0A433JXB0"/>
<evidence type="ECO:0000256" key="3">
    <source>
        <dbReference type="ARBA" id="ARBA00023136"/>
    </source>
</evidence>
<keyword evidence="4" id="KW-0564">Palmitate</keyword>
<evidence type="ECO:0000256" key="4">
    <source>
        <dbReference type="ARBA" id="ARBA00023139"/>
    </source>
</evidence>
<dbReference type="InterPro" id="IPR006059">
    <property type="entry name" value="SBP"/>
</dbReference>
<gene>
    <name evidence="7" type="ORF">ELQ94_03320</name>
</gene>
<dbReference type="PROSITE" id="PS51257">
    <property type="entry name" value="PROKAR_LIPOPROTEIN"/>
    <property type="match status" value="1"/>
</dbReference>
<dbReference type="EMBL" id="RZGZ01000001">
    <property type="protein sequence ID" value="RUR03574.1"/>
    <property type="molecule type" value="Genomic_DNA"/>
</dbReference>
<protein>
    <submittedName>
        <fullName evidence="7">Extracellular solute-binding protein</fullName>
    </submittedName>
</protein>
<reference evidence="7 8" key="1">
    <citation type="submission" date="2018-12" db="EMBL/GenBank/DDBJ databases">
        <authorList>
            <person name="Li F."/>
        </authorList>
    </citation>
    <scope>NUCLEOTIDE SEQUENCE [LARGE SCALE GENOMIC DNA]</scope>
    <source>
        <strain evidence="7 8">EGI 6500705</strain>
    </source>
</reference>
<evidence type="ECO:0000256" key="5">
    <source>
        <dbReference type="ARBA" id="ARBA00023288"/>
    </source>
</evidence>
<keyword evidence="1" id="KW-1003">Cell membrane</keyword>
<evidence type="ECO:0000313" key="7">
    <source>
        <dbReference type="EMBL" id="RUR03574.1"/>
    </source>
</evidence>
<dbReference type="PANTHER" id="PTHR43649">
    <property type="entry name" value="ARABINOSE-BINDING PROTEIN-RELATED"/>
    <property type="match status" value="1"/>
</dbReference>
<feature type="chain" id="PRO_5019132449" evidence="6">
    <location>
        <begin position="29"/>
        <end position="424"/>
    </location>
</feature>
<name>A0A433JXB0_9MICO</name>
<dbReference type="Gene3D" id="3.40.190.10">
    <property type="entry name" value="Periplasmic binding protein-like II"/>
    <property type="match status" value="1"/>
</dbReference>
<comment type="caution">
    <text evidence="7">The sequence shown here is derived from an EMBL/GenBank/DDBJ whole genome shotgun (WGS) entry which is preliminary data.</text>
</comment>
<keyword evidence="8" id="KW-1185">Reference proteome</keyword>
<dbReference type="RefSeq" id="WP_127047102.1">
    <property type="nucleotide sequence ID" value="NZ_RZGZ01000001.1"/>
</dbReference>
<feature type="signal peptide" evidence="6">
    <location>
        <begin position="1"/>
        <end position="28"/>
    </location>
</feature>
<proteinExistence type="predicted"/>
<evidence type="ECO:0000256" key="1">
    <source>
        <dbReference type="ARBA" id="ARBA00022475"/>
    </source>
</evidence>
<accession>A0A433JXB0</accession>
<keyword evidence="3" id="KW-0472">Membrane</keyword>
<dbReference type="Pfam" id="PF13416">
    <property type="entry name" value="SBP_bac_8"/>
    <property type="match status" value="1"/>
</dbReference>
<organism evidence="7 8">
    <name type="scientific">Labedella endophytica</name>
    <dbReference type="NCBI Taxonomy" id="1523160"/>
    <lineage>
        <taxon>Bacteria</taxon>
        <taxon>Bacillati</taxon>
        <taxon>Actinomycetota</taxon>
        <taxon>Actinomycetes</taxon>
        <taxon>Micrococcales</taxon>
        <taxon>Microbacteriaceae</taxon>
        <taxon>Labedella</taxon>
    </lineage>
</organism>
<dbReference type="Proteomes" id="UP000274909">
    <property type="component" value="Unassembled WGS sequence"/>
</dbReference>
<evidence type="ECO:0000313" key="8">
    <source>
        <dbReference type="Proteomes" id="UP000274909"/>
    </source>
</evidence>
<dbReference type="OrthoDB" id="4289620at2"/>
<dbReference type="SUPFAM" id="SSF53850">
    <property type="entry name" value="Periplasmic binding protein-like II"/>
    <property type="match status" value="1"/>
</dbReference>
<evidence type="ECO:0000256" key="6">
    <source>
        <dbReference type="SAM" id="SignalP"/>
    </source>
</evidence>
<keyword evidence="2 6" id="KW-0732">Signal</keyword>
<keyword evidence="5" id="KW-0449">Lipoprotein</keyword>
<sequence length="424" mass="45357">MRNKRTPLLTGFGIVAATALLAGCSAPAASGGSDPEGAVDGSIRFQTWSLTPTYQEYLDEAIAAFEDEYPDASVELVDQPGDGYSEKVLSQASTDTLPDVVNVPPDFALPLAQQGILYDVSQATDMESTYFEGSVDAYRFDGVEGVYGYPWYLGTDVNYWNATQLDDCGLDSANPPATTDELFEQAAIMADNCPENYLISRAPGLGDFTLEDIDILNEDGSEFVFNTPEAAAIIDRYAEAYANGEMPPTVLNADYLGNSQLFTEGKVAWSTGGATAIDSFEENNPSLKGNIVISPALNISPLYVQGLSVSAGSENLSTALAFAEFMTNADNQNDFAHIANVFPSTQGSDEDPYFSEEDGTPSSEARVTGFESLQTAEVLTPYSVNGAMNDYLGQQIALAIRGDISGQEALDTSVEKLNDLLARQ</sequence>
<dbReference type="InterPro" id="IPR050490">
    <property type="entry name" value="Bact_solute-bd_prot1"/>
</dbReference>
<evidence type="ECO:0000256" key="2">
    <source>
        <dbReference type="ARBA" id="ARBA00022729"/>
    </source>
</evidence>
<dbReference type="PANTHER" id="PTHR43649:SF33">
    <property type="entry name" value="POLYGALACTURONAN_RHAMNOGALACTURONAN-BINDING PROTEIN YTCQ"/>
    <property type="match status" value="1"/>
</dbReference>